<protein>
    <submittedName>
        <fullName evidence="2">Uncharacterized protein</fullName>
    </submittedName>
</protein>
<dbReference type="Proteomes" id="UP000282195">
    <property type="component" value="Plasmid pRCCGE525c"/>
</dbReference>
<reference evidence="2 3" key="1">
    <citation type="submission" date="2018-10" db="EMBL/GenBank/DDBJ databases">
        <title>Rhizobium etli, R. leguminosarum and a new Rhizobium genospecies from Phaseolus dumosus.</title>
        <authorList>
            <person name="Ramirez-Puebla S.T."/>
            <person name="Rogel-Hernandez M.A."/>
            <person name="Guerrero G."/>
            <person name="Ormeno-Orrillo E."/>
            <person name="Martinez-Romero J.C."/>
            <person name="Negrete-Yankelevich S."/>
            <person name="Martinez-Romero E."/>
        </authorList>
    </citation>
    <scope>NUCLEOTIDE SEQUENCE [LARGE SCALE GENOMIC DNA]</scope>
    <source>
        <strain evidence="2 3">CCGE525</strain>
        <plasmid evidence="3">prccge525c</plasmid>
    </source>
</reference>
<gene>
    <name evidence="2" type="ORF">CCGE525_25190</name>
</gene>
<evidence type="ECO:0000256" key="1">
    <source>
        <dbReference type="SAM" id="MobiDB-lite"/>
    </source>
</evidence>
<name>A0A387FTZ3_9HYPH</name>
<dbReference type="AlphaFoldDB" id="A0A387FTZ3"/>
<keyword evidence="3" id="KW-1185">Reference proteome</keyword>
<evidence type="ECO:0000313" key="2">
    <source>
        <dbReference type="EMBL" id="AYG62139.1"/>
    </source>
</evidence>
<accession>A0A387FTZ3</accession>
<proteinExistence type="predicted"/>
<dbReference type="EMBL" id="CP032695">
    <property type="protein sequence ID" value="AYG62139.1"/>
    <property type="molecule type" value="Genomic_DNA"/>
</dbReference>
<sequence length="99" mass="11161">MTPDGIIRARSRGVNPQGKQAELNGKVTTNLKAGRQILRADREHRQSSAIIKLPSVRGQTEGTEHRLHCALYRVGGTLTHEYITVFVNTFIEKYLARFD</sequence>
<dbReference type="KEGG" id="rjg:CCGE525_25190"/>
<organism evidence="2 3">
    <name type="scientific">Rhizobium jaguaris</name>
    <dbReference type="NCBI Taxonomy" id="1312183"/>
    <lineage>
        <taxon>Bacteria</taxon>
        <taxon>Pseudomonadati</taxon>
        <taxon>Pseudomonadota</taxon>
        <taxon>Alphaproteobacteria</taxon>
        <taxon>Hyphomicrobiales</taxon>
        <taxon>Rhizobiaceae</taxon>
        <taxon>Rhizobium/Agrobacterium group</taxon>
        <taxon>Rhizobium</taxon>
    </lineage>
</organism>
<evidence type="ECO:0000313" key="3">
    <source>
        <dbReference type="Proteomes" id="UP000282195"/>
    </source>
</evidence>
<keyword evidence="2" id="KW-0614">Plasmid</keyword>
<feature type="region of interest" description="Disordered" evidence="1">
    <location>
        <begin position="1"/>
        <end position="20"/>
    </location>
</feature>
<geneLocation type="plasmid" evidence="3">
    <name>prccge525c</name>
</geneLocation>